<evidence type="ECO:0000259" key="2">
    <source>
        <dbReference type="Pfam" id="PF00293"/>
    </source>
</evidence>
<dbReference type="PROSITE" id="PS00893">
    <property type="entry name" value="NUDIX_BOX"/>
    <property type="match status" value="1"/>
</dbReference>
<sequence length="150" mass="16878">MLSPLNGTFPVDKKIAGVNSIPITEDGSIVMVWDKNEKALTTVGGRIEVNEDMDTALNRETIEEAGLILESKRVPIAAWYWESTDTYTVFVMARVQDYAIMPEGFETTGRVTMNFETARQIISKIEGDGFRLELLEMAESVYEQLFKNMG</sequence>
<dbReference type="Proteomes" id="UP001596047">
    <property type="component" value="Unassembled WGS sequence"/>
</dbReference>
<dbReference type="Gene3D" id="3.90.79.10">
    <property type="entry name" value="Nucleoside Triphosphate Pyrophosphohydrolase"/>
    <property type="match status" value="1"/>
</dbReference>
<reference evidence="4" key="1">
    <citation type="journal article" date="2019" name="Int. J. Syst. Evol. Microbiol.">
        <title>The Global Catalogue of Microorganisms (GCM) 10K type strain sequencing project: providing services to taxonomists for standard genome sequencing and annotation.</title>
        <authorList>
            <consortium name="The Broad Institute Genomics Platform"/>
            <consortium name="The Broad Institute Genome Sequencing Center for Infectious Disease"/>
            <person name="Wu L."/>
            <person name="Ma J."/>
        </authorList>
    </citation>
    <scope>NUCLEOTIDE SEQUENCE [LARGE SCALE GENOMIC DNA]</scope>
    <source>
        <strain evidence="4">CGMCC 1.3240</strain>
    </source>
</reference>
<proteinExistence type="predicted"/>
<feature type="domain" description="Nudix hydrolase" evidence="2">
    <location>
        <begin position="16"/>
        <end position="106"/>
    </location>
</feature>
<protein>
    <submittedName>
        <fullName evidence="3">NUDIX domain-containing protein</fullName>
    </submittedName>
</protein>
<evidence type="ECO:0000313" key="4">
    <source>
        <dbReference type="Proteomes" id="UP001596047"/>
    </source>
</evidence>
<dbReference type="CDD" id="cd02883">
    <property type="entry name" value="NUDIX_Hydrolase"/>
    <property type="match status" value="1"/>
</dbReference>
<dbReference type="InterPro" id="IPR020084">
    <property type="entry name" value="NUDIX_hydrolase_CS"/>
</dbReference>
<dbReference type="InterPro" id="IPR015797">
    <property type="entry name" value="NUDIX_hydrolase-like_dom_sf"/>
</dbReference>
<evidence type="ECO:0000313" key="3">
    <source>
        <dbReference type="EMBL" id="MFC5651140.1"/>
    </source>
</evidence>
<keyword evidence="4" id="KW-1185">Reference proteome</keyword>
<organism evidence="3 4">
    <name type="scientific">Paenibacillus solisilvae</name>
    <dbReference type="NCBI Taxonomy" id="2486751"/>
    <lineage>
        <taxon>Bacteria</taxon>
        <taxon>Bacillati</taxon>
        <taxon>Bacillota</taxon>
        <taxon>Bacilli</taxon>
        <taxon>Bacillales</taxon>
        <taxon>Paenibacillaceae</taxon>
        <taxon>Paenibacillus</taxon>
    </lineage>
</organism>
<comment type="caution">
    <text evidence="3">The sequence shown here is derived from an EMBL/GenBank/DDBJ whole genome shotgun (WGS) entry which is preliminary data.</text>
</comment>
<gene>
    <name evidence="3" type="ORF">ACFPYJ_18905</name>
</gene>
<dbReference type="EMBL" id="JBHSOW010000068">
    <property type="protein sequence ID" value="MFC5651140.1"/>
    <property type="molecule type" value="Genomic_DNA"/>
</dbReference>
<dbReference type="Pfam" id="PF00293">
    <property type="entry name" value="NUDIX"/>
    <property type="match status" value="1"/>
</dbReference>
<evidence type="ECO:0000256" key="1">
    <source>
        <dbReference type="ARBA" id="ARBA00022801"/>
    </source>
</evidence>
<dbReference type="InterPro" id="IPR000086">
    <property type="entry name" value="NUDIX_hydrolase_dom"/>
</dbReference>
<keyword evidence="1" id="KW-0378">Hydrolase</keyword>
<dbReference type="SUPFAM" id="SSF55811">
    <property type="entry name" value="Nudix"/>
    <property type="match status" value="1"/>
</dbReference>
<accession>A0ABW0VZT4</accession>
<name>A0ABW0VZT4_9BACL</name>
<dbReference type="RefSeq" id="WP_379189736.1">
    <property type="nucleotide sequence ID" value="NZ_JBHSOW010000068.1"/>
</dbReference>